<feature type="transmembrane region" description="Helical" evidence="6">
    <location>
        <begin position="79"/>
        <end position="97"/>
    </location>
</feature>
<keyword evidence="3 6" id="KW-1133">Transmembrane helix</keyword>
<dbReference type="Proteomes" id="UP001550044">
    <property type="component" value="Unassembled WGS sequence"/>
</dbReference>
<keyword evidence="9" id="KW-1185">Reference proteome</keyword>
<keyword evidence="4 6" id="KW-0472">Membrane</keyword>
<dbReference type="Pfam" id="PF07690">
    <property type="entry name" value="MFS_1"/>
    <property type="match status" value="1"/>
</dbReference>
<gene>
    <name evidence="8" type="ORF">ABZV61_28165</name>
</gene>
<dbReference type="PROSITE" id="PS50850">
    <property type="entry name" value="MFS"/>
    <property type="match status" value="1"/>
</dbReference>
<evidence type="ECO:0000256" key="2">
    <source>
        <dbReference type="ARBA" id="ARBA00022692"/>
    </source>
</evidence>
<feature type="region of interest" description="Disordered" evidence="5">
    <location>
        <begin position="139"/>
        <end position="159"/>
    </location>
</feature>
<comment type="caution">
    <text evidence="8">The sequence shown here is derived from an EMBL/GenBank/DDBJ whole genome shotgun (WGS) entry which is preliminary data.</text>
</comment>
<comment type="subcellular location">
    <subcellularLocation>
        <location evidence="1">Cell membrane</location>
        <topology evidence="1">Multi-pass membrane protein</topology>
    </subcellularLocation>
</comment>
<dbReference type="EMBL" id="JBEXIP010000027">
    <property type="protein sequence ID" value="MET8436585.1"/>
    <property type="molecule type" value="Genomic_DNA"/>
</dbReference>
<proteinExistence type="predicted"/>
<feature type="domain" description="Major facilitator superfamily (MFS) profile" evidence="7">
    <location>
        <begin position="1"/>
        <end position="159"/>
    </location>
</feature>
<feature type="transmembrane region" description="Helical" evidence="6">
    <location>
        <begin position="47"/>
        <end position="67"/>
    </location>
</feature>
<dbReference type="SUPFAM" id="SSF103473">
    <property type="entry name" value="MFS general substrate transporter"/>
    <property type="match status" value="1"/>
</dbReference>
<protein>
    <submittedName>
        <fullName evidence="8">MFS transporter</fullName>
    </submittedName>
</protein>
<name>A0ABV2UFF7_9ACTN</name>
<dbReference type="RefSeq" id="WP_356501856.1">
    <property type="nucleotide sequence ID" value="NZ_JBEXIP010000027.1"/>
</dbReference>
<dbReference type="Gene3D" id="1.20.1250.20">
    <property type="entry name" value="MFS general substrate transporter like domains"/>
    <property type="match status" value="1"/>
</dbReference>
<reference evidence="8 9" key="1">
    <citation type="submission" date="2024-06" db="EMBL/GenBank/DDBJ databases">
        <title>The Natural Products Discovery Center: Release of the First 8490 Sequenced Strains for Exploring Actinobacteria Biosynthetic Diversity.</title>
        <authorList>
            <person name="Kalkreuter E."/>
            <person name="Kautsar S.A."/>
            <person name="Yang D."/>
            <person name="Bader C.D."/>
            <person name="Teijaro C.N."/>
            <person name="Fluegel L."/>
            <person name="Davis C.M."/>
            <person name="Simpson J.R."/>
            <person name="Lauterbach L."/>
            <person name="Steele A.D."/>
            <person name="Gui C."/>
            <person name="Meng S."/>
            <person name="Li G."/>
            <person name="Viehrig K."/>
            <person name="Ye F."/>
            <person name="Su P."/>
            <person name="Kiefer A.F."/>
            <person name="Nichols A."/>
            <person name="Cepeda A.J."/>
            <person name="Yan W."/>
            <person name="Fan B."/>
            <person name="Jiang Y."/>
            <person name="Adhikari A."/>
            <person name="Zheng C.-J."/>
            <person name="Schuster L."/>
            <person name="Cowan T.M."/>
            <person name="Smanski M.J."/>
            <person name="Chevrette M.G."/>
            <person name="De Carvalho L.P.S."/>
            <person name="Shen B."/>
        </authorList>
    </citation>
    <scope>NUCLEOTIDE SEQUENCE [LARGE SCALE GENOMIC DNA]</scope>
    <source>
        <strain evidence="8 9">NPDC005137</strain>
    </source>
</reference>
<dbReference type="InterPro" id="IPR011701">
    <property type="entry name" value="MFS"/>
</dbReference>
<evidence type="ECO:0000256" key="5">
    <source>
        <dbReference type="SAM" id="MobiDB-lite"/>
    </source>
</evidence>
<evidence type="ECO:0000259" key="7">
    <source>
        <dbReference type="PROSITE" id="PS50850"/>
    </source>
</evidence>
<sequence>MPASWGRRTGPRRTLALGALAGTAGFALLAVSHGSSAAVIGSGLLVGTAIAFGFATLPAVLLAAVPLEHTGVANGVNSVARSVGSAMAGALVATLVAAGDPGRPPAESRFTLCFALAGGALALIAVLARFGMTPHRGDAGRCRVRDTASRHEADPARTA</sequence>
<organism evidence="8 9">
    <name type="scientific">Streptomyces sp. 900116325</name>
    <dbReference type="NCBI Taxonomy" id="3154295"/>
    <lineage>
        <taxon>Bacteria</taxon>
        <taxon>Bacillati</taxon>
        <taxon>Actinomycetota</taxon>
        <taxon>Actinomycetes</taxon>
        <taxon>Kitasatosporales</taxon>
        <taxon>Streptomycetaceae</taxon>
        <taxon>Streptomyces</taxon>
    </lineage>
</organism>
<evidence type="ECO:0000256" key="6">
    <source>
        <dbReference type="SAM" id="Phobius"/>
    </source>
</evidence>
<evidence type="ECO:0000256" key="3">
    <source>
        <dbReference type="ARBA" id="ARBA00022989"/>
    </source>
</evidence>
<evidence type="ECO:0000256" key="1">
    <source>
        <dbReference type="ARBA" id="ARBA00004651"/>
    </source>
</evidence>
<dbReference type="InterPro" id="IPR020846">
    <property type="entry name" value="MFS_dom"/>
</dbReference>
<keyword evidence="2 6" id="KW-0812">Transmembrane</keyword>
<accession>A0ABV2UFF7</accession>
<evidence type="ECO:0000313" key="8">
    <source>
        <dbReference type="EMBL" id="MET8436585.1"/>
    </source>
</evidence>
<feature type="transmembrane region" description="Helical" evidence="6">
    <location>
        <begin position="109"/>
        <end position="128"/>
    </location>
</feature>
<dbReference type="InterPro" id="IPR036259">
    <property type="entry name" value="MFS_trans_sf"/>
</dbReference>
<evidence type="ECO:0000313" key="9">
    <source>
        <dbReference type="Proteomes" id="UP001550044"/>
    </source>
</evidence>
<evidence type="ECO:0000256" key="4">
    <source>
        <dbReference type="ARBA" id="ARBA00023136"/>
    </source>
</evidence>